<dbReference type="PROSITE" id="PS50109">
    <property type="entry name" value="HIS_KIN"/>
    <property type="match status" value="1"/>
</dbReference>
<evidence type="ECO:0000313" key="11">
    <source>
        <dbReference type="Proteomes" id="UP000291130"/>
    </source>
</evidence>
<feature type="coiled-coil region" evidence="6">
    <location>
        <begin position="162"/>
        <end position="193"/>
    </location>
</feature>
<dbReference type="InterPro" id="IPR000700">
    <property type="entry name" value="PAS-assoc_C"/>
</dbReference>
<dbReference type="KEGG" id="ptk:EXN22_10790"/>
<dbReference type="InterPro" id="IPR011006">
    <property type="entry name" value="CheY-like_superfamily"/>
</dbReference>
<dbReference type="InterPro" id="IPR004358">
    <property type="entry name" value="Sig_transdc_His_kin-like_C"/>
</dbReference>
<dbReference type="InterPro" id="IPR036097">
    <property type="entry name" value="HisK_dim/P_sf"/>
</dbReference>
<dbReference type="PANTHER" id="PTHR43065:SF42">
    <property type="entry name" value="TWO-COMPONENT SENSOR PPRA"/>
    <property type="match status" value="1"/>
</dbReference>
<dbReference type="SUPFAM" id="SSF55785">
    <property type="entry name" value="PYP-like sensor domain (PAS domain)"/>
    <property type="match status" value="2"/>
</dbReference>
<dbReference type="Gene3D" id="3.30.450.20">
    <property type="entry name" value="PAS domain"/>
    <property type="match status" value="2"/>
</dbReference>
<dbReference type="PROSITE" id="PS50113">
    <property type="entry name" value="PAC"/>
    <property type="match status" value="1"/>
</dbReference>
<dbReference type="EMBL" id="CP035952">
    <property type="protein sequence ID" value="QBF26157.1"/>
    <property type="molecule type" value="Genomic_DNA"/>
</dbReference>
<dbReference type="Gene3D" id="3.30.565.10">
    <property type="entry name" value="Histidine kinase-like ATPase, C-terminal domain"/>
    <property type="match status" value="1"/>
</dbReference>
<evidence type="ECO:0000259" key="8">
    <source>
        <dbReference type="PROSITE" id="PS50110"/>
    </source>
</evidence>
<comment type="catalytic activity">
    <reaction evidence="1">
        <text>ATP + protein L-histidine = ADP + protein N-phospho-L-histidine.</text>
        <dbReference type="EC" id="2.7.13.3"/>
    </reaction>
</comment>
<evidence type="ECO:0000313" key="10">
    <source>
        <dbReference type="EMBL" id="QBF26157.1"/>
    </source>
</evidence>
<dbReference type="SMART" id="SM00448">
    <property type="entry name" value="REC"/>
    <property type="match status" value="1"/>
</dbReference>
<keyword evidence="6" id="KW-0175">Coiled coil</keyword>
<dbReference type="CDD" id="cd00082">
    <property type="entry name" value="HisKA"/>
    <property type="match status" value="1"/>
</dbReference>
<dbReference type="PROSITE" id="PS50110">
    <property type="entry name" value="RESPONSE_REGULATORY"/>
    <property type="match status" value="1"/>
</dbReference>
<dbReference type="EC" id="2.7.13.3" evidence="2"/>
<keyword evidence="3 5" id="KW-0597">Phosphoprotein</keyword>
<gene>
    <name evidence="10" type="ORF">EXN22_10790</name>
</gene>
<dbReference type="Gene3D" id="1.10.287.130">
    <property type="match status" value="1"/>
</dbReference>
<dbReference type="Pfam" id="PF08448">
    <property type="entry name" value="PAS_4"/>
    <property type="match status" value="2"/>
</dbReference>
<name>A0A411MH65_9PSED</name>
<dbReference type="PRINTS" id="PR00344">
    <property type="entry name" value="BCTRLSENSOR"/>
</dbReference>
<evidence type="ECO:0000256" key="6">
    <source>
        <dbReference type="SAM" id="Coils"/>
    </source>
</evidence>
<dbReference type="InterPro" id="IPR003594">
    <property type="entry name" value="HATPase_dom"/>
</dbReference>
<feature type="modified residue" description="4-aspartylphosphate" evidence="5">
    <location>
        <position position="630"/>
    </location>
</feature>
<evidence type="ECO:0000256" key="5">
    <source>
        <dbReference type="PROSITE-ProRule" id="PRU00169"/>
    </source>
</evidence>
<dbReference type="SUPFAM" id="SSF52172">
    <property type="entry name" value="CheY-like"/>
    <property type="match status" value="1"/>
</dbReference>
<dbReference type="InterPro" id="IPR036890">
    <property type="entry name" value="HATPase_C_sf"/>
</dbReference>
<dbReference type="AlphaFoldDB" id="A0A411MH65"/>
<evidence type="ECO:0000259" key="7">
    <source>
        <dbReference type="PROSITE" id="PS50109"/>
    </source>
</evidence>
<evidence type="ECO:0000256" key="3">
    <source>
        <dbReference type="ARBA" id="ARBA00022553"/>
    </source>
</evidence>
<keyword evidence="11" id="KW-1185">Reference proteome</keyword>
<accession>A0A411MH65</accession>
<organism evidence="10 11">
    <name type="scientific">Pseudomonas tructae</name>
    <dbReference type="NCBI Taxonomy" id="2518644"/>
    <lineage>
        <taxon>Bacteria</taxon>
        <taxon>Pseudomonadati</taxon>
        <taxon>Pseudomonadota</taxon>
        <taxon>Gammaproteobacteria</taxon>
        <taxon>Pseudomonadales</taxon>
        <taxon>Pseudomonadaceae</taxon>
        <taxon>Pseudomonas</taxon>
    </lineage>
</organism>
<feature type="coiled-coil region" evidence="6">
    <location>
        <begin position="6"/>
        <end position="33"/>
    </location>
</feature>
<dbReference type="Proteomes" id="UP000291130">
    <property type="component" value="Chromosome"/>
</dbReference>
<dbReference type="InterPro" id="IPR035965">
    <property type="entry name" value="PAS-like_dom_sf"/>
</dbReference>
<dbReference type="SUPFAM" id="SSF55874">
    <property type="entry name" value="ATPase domain of HSP90 chaperone/DNA topoisomerase II/histidine kinase"/>
    <property type="match status" value="1"/>
</dbReference>
<dbReference type="GO" id="GO:0000155">
    <property type="term" value="F:phosphorelay sensor kinase activity"/>
    <property type="evidence" value="ECO:0007669"/>
    <property type="project" value="InterPro"/>
</dbReference>
<proteinExistence type="predicted"/>
<dbReference type="PANTHER" id="PTHR43065">
    <property type="entry name" value="SENSOR HISTIDINE KINASE"/>
    <property type="match status" value="1"/>
</dbReference>
<feature type="domain" description="Histidine kinase" evidence="7">
    <location>
        <begin position="333"/>
        <end position="557"/>
    </location>
</feature>
<dbReference type="SMART" id="SM00388">
    <property type="entry name" value="HisKA"/>
    <property type="match status" value="1"/>
</dbReference>
<evidence type="ECO:0000259" key="9">
    <source>
        <dbReference type="PROSITE" id="PS50113"/>
    </source>
</evidence>
<dbReference type="Gene3D" id="3.40.50.2300">
    <property type="match status" value="1"/>
</dbReference>
<dbReference type="InterPro" id="IPR001789">
    <property type="entry name" value="Sig_transdc_resp-reg_receiver"/>
</dbReference>
<dbReference type="InterPro" id="IPR003661">
    <property type="entry name" value="HisK_dim/P_dom"/>
</dbReference>
<evidence type="ECO:0000256" key="4">
    <source>
        <dbReference type="ARBA" id="ARBA00022777"/>
    </source>
</evidence>
<dbReference type="SUPFAM" id="SSF47384">
    <property type="entry name" value="Homodimeric domain of signal transducing histidine kinase"/>
    <property type="match status" value="1"/>
</dbReference>
<protein>
    <recommendedName>
        <fullName evidence="2">histidine kinase</fullName>
        <ecNumber evidence="2">2.7.13.3</ecNumber>
    </recommendedName>
</protein>
<sequence>MSSSEVQSLRLQLEQLQQQNSQLKAQLAELKCAEPAESEQALTDTQQRYRFLFDAMDEGFCIIEFFDGPHGPLSDYIHVDANAAYAKHAGIDNVIGQKLREMVPDEADGWLARYGPVLHSGEPIRFDQELVATGRHLDVCAFRMEPASRKQVAVLFQDVTARKHAEAALKHLNEELEERVAQAVAERRVLTDVVEATLAQIHVLDLDMRWLAINSAAREGFKRVFGLPPSVGDSMPEAMAQCPDDCARGLRLWARALTGEAFAEVAEFGQGDQHRHFELRFSPLHDQHGQLIGAYLFAYDISERVQEQRRLRKTEEALRQSQKMEAVGQLTGGIAHDFNNLLTGILGSLELSRKMLGRGLHQEIDAYLRTAQDTCNRAAALIHRLLAFSRRQTLEPRTIDVNRLVSGMVELIRRSVGPHIDIELFTASAPCRASIDPSQLENALLNLCLNARDAMSAGGRINIETRHLQADEQAATHLDLTPGDYLMLSVSDNGSGMPPHVLARALEPFYTTKPTGQGTGLGLPMVYGFVRQSGGQVRVYSEPGQGTSVHLYLPRLESAAMPASEPLAHVRTRRDLRDITVMLVDDEATIRMLVGEVLSDLGYERIEFADGHSALAALQKGVSIDLLISDVGMPGGMNGQQLVAAARKLRPGLKVLFITGYAEQAVLGNGVFEPTTRLLTKPFSLDSLAQRIEEMIG</sequence>
<reference evidence="10 11" key="1">
    <citation type="submission" date="2019-02" db="EMBL/GenBank/DDBJ databases">
        <title>Complete genome sequence of Pseudomonas sp. SNU WT1 isolated from rainbow trout.</title>
        <authorList>
            <person name="Oh W.T."/>
            <person name="Park S.C."/>
        </authorList>
    </citation>
    <scope>NUCLEOTIDE SEQUENCE [LARGE SCALE GENOMIC DNA]</scope>
    <source>
        <strain evidence="10 11">SNU WT1</strain>
    </source>
</reference>
<dbReference type="Pfam" id="PF00072">
    <property type="entry name" value="Response_reg"/>
    <property type="match status" value="1"/>
</dbReference>
<evidence type="ECO:0000256" key="1">
    <source>
        <dbReference type="ARBA" id="ARBA00000085"/>
    </source>
</evidence>
<dbReference type="InterPro" id="IPR005467">
    <property type="entry name" value="His_kinase_dom"/>
</dbReference>
<keyword evidence="4" id="KW-0808">Transferase</keyword>
<dbReference type="Pfam" id="PF00512">
    <property type="entry name" value="HisKA"/>
    <property type="match status" value="1"/>
</dbReference>
<feature type="domain" description="PAC" evidence="9">
    <location>
        <begin position="261"/>
        <end position="313"/>
    </location>
</feature>
<dbReference type="RefSeq" id="WP_130264035.1">
    <property type="nucleotide sequence ID" value="NZ_CP035952.1"/>
</dbReference>
<keyword evidence="4" id="KW-0418">Kinase</keyword>
<dbReference type="SMART" id="SM00387">
    <property type="entry name" value="HATPase_c"/>
    <property type="match status" value="1"/>
</dbReference>
<evidence type="ECO:0000256" key="2">
    <source>
        <dbReference type="ARBA" id="ARBA00012438"/>
    </source>
</evidence>
<dbReference type="Pfam" id="PF02518">
    <property type="entry name" value="HATPase_c"/>
    <property type="match status" value="1"/>
</dbReference>
<dbReference type="OrthoDB" id="9770473at2"/>
<feature type="domain" description="Response regulatory" evidence="8">
    <location>
        <begin position="580"/>
        <end position="696"/>
    </location>
</feature>
<dbReference type="InterPro" id="IPR013656">
    <property type="entry name" value="PAS_4"/>
</dbReference>